<dbReference type="STRING" id="31246.A0A183NML4"/>
<proteinExistence type="inferred from homology"/>
<dbReference type="GO" id="GO:0051959">
    <property type="term" value="F:dynein light intermediate chain binding"/>
    <property type="evidence" value="ECO:0007669"/>
    <property type="project" value="InterPro"/>
</dbReference>
<evidence type="ECO:0000313" key="2">
    <source>
        <dbReference type="EMBL" id="VDO94613.1"/>
    </source>
</evidence>
<reference evidence="2 3" key="1">
    <citation type="submission" date="2018-11" db="EMBL/GenBank/DDBJ databases">
        <authorList>
            <consortium name="Pathogen Informatics"/>
        </authorList>
    </citation>
    <scope>NUCLEOTIDE SEQUENCE [LARGE SCALE GENOMIC DNA]</scope>
    <source>
        <strain>Denwood</strain>
        <strain evidence="3">Zambia</strain>
    </source>
</reference>
<keyword evidence="3" id="KW-1185">Reference proteome</keyword>
<organism evidence="2 3">
    <name type="scientific">Schistosoma mattheei</name>
    <dbReference type="NCBI Taxonomy" id="31246"/>
    <lineage>
        <taxon>Eukaryota</taxon>
        <taxon>Metazoa</taxon>
        <taxon>Spiralia</taxon>
        <taxon>Lophotrochozoa</taxon>
        <taxon>Platyhelminthes</taxon>
        <taxon>Trematoda</taxon>
        <taxon>Digenea</taxon>
        <taxon>Strigeidida</taxon>
        <taxon>Schistosomatoidea</taxon>
        <taxon>Schistosomatidae</taxon>
        <taxon>Schistosoma</taxon>
    </lineage>
</organism>
<dbReference type="EMBL" id="UZAL01005907">
    <property type="protein sequence ID" value="VDO94613.1"/>
    <property type="molecule type" value="Genomic_DNA"/>
</dbReference>
<sequence>FRHQHEQLRQVIVRVLRPARSAQADKTKDTPAESNDLSNINGVVVSESGGKILPKAVGKEQPLLDASDANAIEEVNLAYEIVKEIDCLDVTKEGSEVWEAAVKRYDERIDRVETRIAARLRDLLGTAKNANEMFRYFSRFNALFVRPHIRGAIREYQTQLIQRVKDDIEALHAKFRIQYTSSKAYHMTKLRDLPPVAGSIIWARQIERQLNAYLRRVEDVLGKGWEHHREGQLLKADGDSFKAKLNTNELFEDWSRKVQQKQISVSGRIFNIEPIRAKVATKEGETQTITVLKLKVNFQLEVITLAKEVSLYIE</sequence>
<accession>A0A183NML4</accession>
<dbReference type="Pfam" id="PF08385">
    <property type="entry name" value="DHC_N1"/>
    <property type="match status" value="1"/>
</dbReference>
<feature type="non-terminal residue" evidence="2">
    <location>
        <position position="1"/>
    </location>
</feature>
<comment type="similarity">
    <text evidence="1">Belongs to the dynein heavy chain family.</text>
</comment>
<dbReference type="Proteomes" id="UP000269396">
    <property type="component" value="Unassembled WGS sequence"/>
</dbReference>
<dbReference type="InterPro" id="IPR026983">
    <property type="entry name" value="DHC"/>
</dbReference>
<evidence type="ECO:0000313" key="3">
    <source>
        <dbReference type="Proteomes" id="UP000269396"/>
    </source>
</evidence>
<dbReference type="GO" id="GO:0005858">
    <property type="term" value="C:axonemal dynein complex"/>
    <property type="evidence" value="ECO:0007669"/>
    <property type="project" value="TreeGrafter"/>
</dbReference>
<dbReference type="PANTHER" id="PTHR46532">
    <property type="entry name" value="MALE FERTILITY FACTOR KL5"/>
    <property type="match status" value="1"/>
</dbReference>
<evidence type="ECO:0000256" key="1">
    <source>
        <dbReference type="ARBA" id="ARBA00008887"/>
    </source>
</evidence>
<dbReference type="GO" id="GO:0007018">
    <property type="term" value="P:microtubule-based movement"/>
    <property type="evidence" value="ECO:0007669"/>
    <property type="project" value="InterPro"/>
</dbReference>
<dbReference type="PANTHER" id="PTHR46532:SF4">
    <property type="entry name" value="AAA+ ATPASE DOMAIN-CONTAINING PROTEIN"/>
    <property type="match status" value="1"/>
</dbReference>
<name>A0A183NML4_9TREM</name>
<protein>
    <submittedName>
        <fullName evidence="2">Uncharacterized protein</fullName>
    </submittedName>
</protein>
<dbReference type="InterPro" id="IPR013594">
    <property type="entry name" value="Dynein_heavy_tail"/>
</dbReference>
<dbReference type="AlphaFoldDB" id="A0A183NML4"/>
<gene>
    <name evidence="2" type="ORF">SMTD_LOCUS3348</name>
</gene>
<dbReference type="GO" id="GO:0045505">
    <property type="term" value="F:dynein intermediate chain binding"/>
    <property type="evidence" value="ECO:0007669"/>
    <property type="project" value="InterPro"/>
</dbReference>